<keyword evidence="4 8" id="KW-1003">Cell membrane</keyword>
<proteinExistence type="inferred from homology"/>
<comment type="similarity">
    <text evidence="2 8">Belongs to the BioY family.</text>
</comment>
<keyword evidence="3 8" id="KW-0813">Transport</keyword>
<gene>
    <name evidence="10" type="ORF">RU87_GL001630</name>
</gene>
<comment type="caution">
    <text evidence="10">The sequence shown here is derived from an EMBL/GenBank/DDBJ whole genome shotgun (WGS) entry which is preliminary data.</text>
</comment>
<evidence type="ECO:0000256" key="5">
    <source>
        <dbReference type="ARBA" id="ARBA00022692"/>
    </source>
</evidence>
<evidence type="ECO:0000313" key="10">
    <source>
        <dbReference type="EMBL" id="PCS06421.1"/>
    </source>
</evidence>
<dbReference type="PANTHER" id="PTHR34295">
    <property type="entry name" value="BIOTIN TRANSPORTER BIOY"/>
    <property type="match status" value="1"/>
</dbReference>
<keyword evidence="7 8" id="KW-0472">Membrane</keyword>
<evidence type="ECO:0000256" key="8">
    <source>
        <dbReference type="PIRNR" id="PIRNR016661"/>
    </source>
</evidence>
<feature type="transmembrane region" description="Helical" evidence="9">
    <location>
        <begin position="12"/>
        <end position="37"/>
    </location>
</feature>
<keyword evidence="6 9" id="KW-1133">Transmembrane helix</keyword>
<dbReference type="PANTHER" id="PTHR34295:SF4">
    <property type="entry name" value="BIOTIN TRANSPORTER BIOY-RELATED"/>
    <property type="match status" value="1"/>
</dbReference>
<name>A0A2A5RYV1_9LACT</name>
<feature type="transmembrane region" description="Helical" evidence="9">
    <location>
        <begin position="90"/>
        <end position="108"/>
    </location>
</feature>
<feature type="transmembrane region" description="Helical" evidence="9">
    <location>
        <begin position="117"/>
        <end position="142"/>
    </location>
</feature>
<dbReference type="Pfam" id="PF02632">
    <property type="entry name" value="BioY"/>
    <property type="match status" value="1"/>
</dbReference>
<feature type="transmembrane region" description="Helical" evidence="9">
    <location>
        <begin position="57"/>
        <end position="78"/>
    </location>
</feature>
<evidence type="ECO:0000256" key="2">
    <source>
        <dbReference type="ARBA" id="ARBA00010692"/>
    </source>
</evidence>
<evidence type="ECO:0000256" key="1">
    <source>
        <dbReference type="ARBA" id="ARBA00004651"/>
    </source>
</evidence>
<evidence type="ECO:0000313" key="11">
    <source>
        <dbReference type="Proteomes" id="UP000242246"/>
    </source>
</evidence>
<evidence type="ECO:0000256" key="6">
    <source>
        <dbReference type="ARBA" id="ARBA00022989"/>
    </source>
</evidence>
<dbReference type="AlphaFoldDB" id="A0A2A5RYV1"/>
<dbReference type="Gene3D" id="1.10.1760.20">
    <property type="match status" value="1"/>
</dbReference>
<dbReference type="Proteomes" id="UP000242246">
    <property type="component" value="Unassembled WGS sequence"/>
</dbReference>
<dbReference type="PIRSF" id="PIRSF016661">
    <property type="entry name" value="BioY"/>
    <property type="match status" value="1"/>
</dbReference>
<sequence>MTYQSQRTKILAYVAMMTTFIIILGLFPGIPIGFIPVPIVLQNMGIMMAGELLGPRYGFLSVTTFLLLVLAGLPLLSGGRGGASVFVSPSAGYIISWLFVPLIIGYLLKSFQAHQSWWVECLIVIIGGVIFVDILGVLWLSWQTGMPLGLALKSSLVFIPGDLIKVILSVTIIRQIRIRNAVVQHLNN</sequence>
<accession>A0A2A5RYV1</accession>
<protein>
    <recommendedName>
        <fullName evidence="8">Biotin transporter</fullName>
    </recommendedName>
</protein>
<evidence type="ECO:0000256" key="4">
    <source>
        <dbReference type="ARBA" id="ARBA00022475"/>
    </source>
</evidence>
<evidence type="ECO:0000256" key="3">
    <source>
        <dbReference type="ARBA" id="ARBA00022448"/>
    </source>
</evidence>
<dbReference type="OrthoDB" id="9803495at2"/>
<evidence type="ECO:0000256" key="7">
    <source>
        <dbReference type="ARBA" id="ARBA00023136"/>
    </source>
</evidence>
<keyword evidence="11" id="KW-1185">Reference proteome</keyword>
<reference evidence="10 11" key="1">
    <citation type="submission" date="2014-12" db="EMBL/GenBank/DDBJ databases">
        <title>Draft genome sequences of 10 type strains of Lactococcus.</title>
        <authorList>
            <person name="Sun Z."/>
            <person name="Zhong Z."/>
            <person name="Liu W."/>
            <person name="Zhang W."/>
            <person name="Zhang H."/>
        </authorList>
    </citation>
    <scope>NUCLEOTIDE SEQUENCE [LARGE SCALE GENOMIC DNA]</scope>
    <source>
        <strain evidence="10 11">DSM 20686</strain>
    </source>
</reference>
<comment type="subcellular location">
    <subcellularLocation>
        <location evidence="1 8">Cell membrane</location>
        <topology evidence="1 8">Multi-pass membrane protein</topology>
    </subcellularLocation>
</comment>
<dbReference type="EMBL" id="JXJX01000008">
    <property type="protein sequence ID" value="PCS06421.1"/>
    <property type="molecule type" value="Genomic_DNA"/>
</dbReference>
<dbReference type="GO" id="GO:0015225">
    <property type="term" value="F:biotin transmembrane transporter activity"/>
    <property type="evidence" value="ECO:0007669"/>
    <property type="project" value="UniProtKB-UniRule"/>
</dbReference>
<dbReference type="GO" id="GO:0005886">
    <property type="term" value="C:plasma membrane"/>
    <property type="evidence" value="ECO:0007669"/>
    <property type="project" value="UniProtKB-SubCell"/>
</dbReference>
<dbReference type="RefSeq" id="WP_068163119.1">
    <property type="nucleotide sequence ID" value="NZ_JXJX01000008.1"/>
</dbReference>
<dbReference type="STRING" id="1348632.GCA_001591745_01240"/>
<keyword evidence="5 9" id="KW-0812">Transmembrane</keyword>
<organism evidence="10 11">
    <name type="scientific">Pseudolactococcus plantarum</name>
    <dbReference type="NCBI Taxonomy" id="1365"/>
    <lineage>
        <taxon>Bacteria</taxon>
        <taxon>Bacillati</taxon>
        <taxon>Bacillota</taxon>
        <taxon>Bacilli</taxon>
        <taxon>Lactobacillales</taxon>
        <taxon>Streptococcaceae</taxon>
        <taxon>Pseudolactococcus</taxon>
    </lineage>
</organism>
<evidence type="ECO:0000256" key="9">
    <source>
        <dbReference type="SAM" id="Phobius"/>
    </source>
</evidence>
<dbReference type="InterPro" id="IPR003784">
    <property type="entry name" value="BioY"/>
</dbReference>